<sequence>MKNLLLLILLTPSFLMGMHHKSEPIIFYLDLDVAEGKSEMVNDFVEYLVATVKKTEPDTMYYKYWVTEDSSKVSLMEIYPNNEAALFHMNAFAEAPHRDKFLETFIVTNFQVMGDTSNELKDAMKDYTSDHRVLVDGFKRSKN</sequence>
<dbReference type="Proteomes" id="UP000315782">
    <property type="component" value="Unassembled WGS sequence"/>
</dbReference>
<protein>
    <recommendedName>
        <fullName evidence="3">ABM domain-containing protein</fullName>
    </recommendedName>
</protein>
<proteinExistence type="predicted"/>
<evidence type="ECO:0008006" key="3">
    <source>
        <dbReference type="Google" id="ProtNLM"/>
    </source>
</evidence>
<dbReference type="EMBL" id="SHBI01000035">
    <property type="protein sequence ID" value="RZO19506.1"/>
    <property type="molecule type" value="Genomic_DNA"/>
</dbReference>
<dbReference type="Gene3D" id="3.30.70.100">
    <property type="match status" value="1"/>
</dbReference>
<evidence type="ECO:0000313" key="1">
    <source>
        <dbReference type="EMBL" id="RZO19506.1"/>
    </source>
</evidence>
<organism evidence="1 2">
    <name type="scientific">SAR86 cluster bacterium</name>
    <dbReference type="NCBI Taxonomy" id="2030880"/>
    <lineage>
        <taxon>Bacteria</taxon>
        <taxon>Pseudomonadati</taxon>
        <taxon>Pseudomonadota</taxon>
        <taxon>Gammaproteobacteria</taxon>
        <taxon>SAR86 cluster</taxon>
    </lineage>
</organism>
<name>A0A520ME47_9GAMM</name>
<gene>
    <name evidence="1" type="ORF">EVA96_03725</name>
</gene>
<reference evidence="1 2" key="1">
    <citation type="submission" date="2019-02" db="EMBL/GenBank/DDBJ databases">
        <title>Prokaryotic population dynamics and viral predation in marine succession experiment using metagenomics: the confinement effect.</title>
        <authorList>
            <person name="Haro-Moreno J.M."/>
            <person name="Rodriguez-Valera F."/>
            <person name="Lopez-Perez M."/>
        </authorList>
    </citation>
    <scope>NUCLEOTIDE SEQUENCE [LARGE SCALE GENOMIC DNA]</scope>
    <source>
        <strain evidence="1">MED-G163</strain>
    </source>
</reference>
<accession>A0A520ME47</accession>
<comment type="caution">
    <text evidence="1">The sequence shown here is derived from an EMBL/GenBank/DDBJ whole genome shotgun (WGS) entry which is preliminary data.</text>
</comment>
<evidence type="ECO:0000313" key="2">
    <source>
        <dbReference type="Proteomes" id="UP000315782"/>
    </source>
</evidence>
<dbReference type="AlphaFoldDB" id="A0A520ME47"/>